<feature type="transmembrane region" description="Helical" evidence="8">
    <location>
        <begin position="247"/>
        <end position="264"/>
    </location>
</feature>
<evidence type="ECO:0000259" key="10">
    <source>
        <dbReference type="Pfam" id="PF18967"/>
    </source>
</evidence>
<organism evidence="11 12">
    <name type="scientific">Myroides guanonis</name>
    <dbReference type="NCBI Taxonomy" id="1150112"/>
    <lineage>
        <taxon>Bacteria</taxon>
        <taxon>Pseudomonadati</taxon>
        <taxon>Bacteroidota</taxon>
        <taxon>Flavobacteriia</taxon>
        <taxon>Flavobacteriales</taxon>
        <taxon>Flavobacteriaceae</taxon>
        <taxon>Myroides</taxon>
    </lineage>
</organism>
<dbReference type="GO" id="GO:0000166">
    <property type="term" value="F:nucleotide binding"/>
    <property type="evidence" value="ECO:0007669"/>
    <property type="project" value="UniProtKB-KW"/>
</dbReference>
<dbReference type="AlphaFoldDB" id="A0A1I3MSD9"/>
<evidence type="ECO:0000256" key="5">
    <source>
        <dbReference type="ARBA" id="ARBA00022989"/>
    </source>
</evidence>
<accession>A0A1I3MSD9</accession>
<dbReference type="SUPFAM" id="SSF109604">
    <property type="entry name" value="HD-domain/PDEase-like"/>
    <property type="match status" value="1"/>
</dbReference>
<dbReference type="Gene3D" id="1.10.3210.10">
    <property type="entry name" value="Hypothetical protein af1432"/>
    <property type="match status" value="1"/>
</dbReference>
<keyword evidence="4" id="KW-0547">Nucleotide-binding</keyword>
<dbReference type="InterPro" id="IPR003607">
    <property type="entry name" value="HD/PDEase_dom"/>
</dbReference>
<evidence type="ECO:0000256" key="2">
    <source>
        <dbReference type="ARBA" id="ARBA00022475"/>
    </source>
</evidence>
<reference evidence="12" key="1">
    <citation type="submission" date="2016-10" db="EMBL/GenBank/DDBJ databases">
        <authorList>
            <person name="Varghese N."/>
            <person name="Submissions S."/>
        </authorList>
    </citation>
    <scope>NUCLEOTIDE SEQUENCE [LARGE SCALE GENOMIC DNA]</scope>
    <source>
        <strain evidence="12">DSM 26542</strain>
    </source>
</reference>
<dbReference type="STRING" id="1150112.SAMN04487893_102253"/>
<evidence type="ECO:0000256" key="6">
    <source>
        <dbReference type="ARBA" id="ARBA00023118"/>
    </source>
</evidence>
<dbReference type="GO" id="GO:0016787">
    <property type="term" value="F:hydrolase activity"/>
    <property type="evidence" value="ECO:0007669"/>
    <property type="project" value="UniProtKB-KW"/>
</dbReference>
<feature type="domain" description="Pycsar effector protein" evidence="10">
    <location>
        <begin position="226"/>
        <end position="388"/>
    </location>
</feature>
<keyword evidence="5 8" id="KW-1133">Transmembrane helix</keyword>
<feature type="transmembrane region" description="Helical" evidence="8">
    <location>
        <begin position="276"/>
        <end position="295"/>
    </location>
</feature>
<feature type="domain" description="HD" evidence="9">
    <location>
        <begin position="28"/>
        <end position="126"/>
    </location>
</feature>
<sequence length="395" mass="45802">MTILQKAESYIFQLHKDTPFQQHAYHNYNHTLRVINGLNELILAENISPNDAEMLLLAGWFHDAGHYHNCDCHEQKSSEIAQQFLKEQNYQSDQIERVANLILATQIEHEPQDLLEACIKDADFIHFADPNYYEISLLLKKEIEFSCQRELTELDWNMSNKDFMLNKHRYYTNYAKKHWHVKKEKNLFAVLERIDKLESSDNISKQEIKKKKFEKLDRPDRGIDTLFRVTLQNHTELSAIADSKANILLSVNAIIISISLSALIPKLDSPSNAHLIYPTFILLLSSVASIIFAILSTRPKITSGTFTSQDMEKRKVNLLFFGNFHKVSLEDYTKAIHQVMNNREYLYDSLVMDLHSLGLVLNRKYKLLRITYSIFMIGILVSVLAFIIAFKGNGF</sequence>
<evidence type="ECO:0000259" key="9">
    <source>
        <dbReference type="Pfam" id="PF01966"/>
    </source>
</evidence>
<dbReference type="GO" id="GO:0051607">
    <property type="term" value="P:defense response to virus"/>
    <property type="evidence" value="ECO:0007669"/>
    <property type="project" value="UniProtKB-KW"/>
</dbReference>
<dbReference type="Pfam" id="PF18967">
    <property type="entry name" value="PycTM"/>
    <property type="match status" value="1"/>
</dbReference>
<keyword evidence="6" id="KW-0051">Antiviral defense</keyword>
<proteinExistence type="predicted"/>
<evidence type="ECO:0000256" key="7">
    <source>
        <dbReference type="ARBA" id="ARBA00023136"/>
    </source>
</evidence>
<protein>
    <submittedName>
        <fullName evidence="11">Predicted metal-dependent phosphohydrolase, HD superfamily</fullName>
    </submittedName>
</protein>
<name>A0A1I3MSD9_9FLAO</name>
<dbReference type="InterPro" id="IPR043760">
    <property type="entry name" value="PycTM_dom"/>
</dbReference>
<dbReference type="EMBL" id="FORU01000002">
    <property type="protein sequence ID" value="SFI99928.1"/>
    <property type="molecule type" value="Genomic_DNA"/>
</dbReference>
<dbReference type="GO" id="GO:0005886">
    <property type="term" value="C:plasma membrane"/>
    <property type="evidence" value="ECO:0007669"/>
    <property type="project" value="UniProtKB-SubCell"/>
</dbReference>
<keyword evidence="2" id="KW-1003">Cell membrane</keyword>
<dbReference type="InterPro" id="IPR006674">
    <property type="entry name" value="HD_domain"/>
</dbReference>
<evidence type="ECO:0000256" key="4">
    <source>
        <dbReference type="ARBA" id="ARBA00022741"/>
    </source>
</evidence>
<gene>
    <name evidence="11" type="ORF">SAMN04487893_102253</name>
</gene>
<dbReference type="OrthoDB" id="5728337at2"/>
<dbReference type="RefSeq" id="WP_090678009.1">
    <property type="nucleotide sequence ID" value="NZ_FORU01000002.1"/>
</dbReference>
<evidence type="ECO:0000256" key="3">
    <source>
        <dbReference type="ARBA" id="ARBA00022692"/>
    </source>
</evidence>
<evidence type="ECO:0000256" key="8">
    <source>
        <dbReference type="SAM" id="Phobius"/>
    </source>
</evidence>
<comment type="subcellular location">
    <subcellularLocation>
        <location evidence="1">Cell membrane</location>
    </subcellularLocation>
</comment>
<dbReference type="Pfam" id="PF01966">
    <property type="entry name" value="HD"/>
    <property type="match status" value="1"/>
</dbReference>
<evidence type="ECO:0000313" key="11">
    <source>
        <dbReference type="EMBL" id="SFI99928.1"/>
    </source>
</evidence>
<evidence type="ECO:0000256" key="1">
    <source>
        <dbReference type="ARBA" id="ARBA00004236"/>
    </source>
</evidence>
<dbReference type="Proteomes" id="UP000243887">
    <property type="component" value="Unassembled WGS sequence"/>
</dbReference>
<keyword evidence="7 8" id="KW-0472">Membrane</keyword>
<keyword evidence="3 8" id="KW-0812">Transmembrane</keyword>
<keyword evidence="12" id="KW-1185">Reference proteome</keyword>
<evidence type="ECO:0000313" key="12">
    <source>
        <dbReference type="Proteomes" id="UP000243887"/>
    </source>
</evidence>
<keyword evidence="11" id="KW-0378">Hydrolase</keyword>
<dbReference type="CDD" id="cd00077">
    <property type="entry name" value="HDc"/>
    <property type="match status" value="1"/>
</dbReference>
<feature type="transmembrane region" description="Helical" evidence="8">
    <location>
        <begin position="370"/>
        <end position="390"/>
    </location>
</feature>